<sequence length="107" mass="12072">MQRCAALCLNIERQSKWPRTLVHRFTLMQLTPTINNSPGLMRRYATHIVMNGGMYLLNEQGQRKSTRIIMSSAKMVSAHDRLSNLNFLTNGKGCVHDNAAKDSPIVT</sequence>
<dbReference type="AlphaFoldDB" id="A0A0M3HZH7"/>
<dbReference type="Proteomes" id="UP000036681">
    <property type="component" value="Unplaced"/>
</dbReference>
<accession>A0A0M3HZH7</accession>
<evidence type="ECO:0000313" key="2">
    <source>
        <dbReference type="WBParaSite" id="ALUE_0000911701-mRNA-1"/>
    </source>
</evidence>
<dbReference type="WBParaSite" id="ALUE_0000911701-mRNA-1">
    <property type="protein sequence ID" value="ALUE_0000911701-mRNA-1"/>
    <property type="gene ID" value="ALUE_0000911701"/>
</dbReference>
<evidence type="ECO:0000313" key="1">
    <source>
        <dbReference type="Proteomes" id="UP000036681"/>
    </source>
</evidence>
<organism evidence="1 2">
    <name type="scientific">Ascaris lumbricoides</name>
    <name type="common">Giant roundworm</name>
    <dbReference type="NCBI Taxonomy" id="6252"/>
    <lineage>
        <taxon>Eukaryota</taxon>
        <taxon>Metazoa</taxon>
        <taxon>Ecdysozoa</taxon>
        <taxon>Nematoda</taxon>
        <taxon>Chromadorea</taxon>
        <taxon>Rhabditida</taxon>
        <taxon>Spirurina</taxon>
        <taxon>Ascaridomorpha</taxon>
        <taxon>Ascaridoidea</taxon>
        <taxon>Ascarididae</taxon>
        <taxon>Ascaris</taxon>
    </lineage>
</organism>
<protein>
    <submittedName>
        <fullName evidence="2">Secreted protein</fullName>
    </submittedName>
</protein>
<reference evidence="2" key="1">
    <citation type="submission" date="2017-02" db="UniProtKB">
        <authorList>
            <consortium name="WormBaseParasite"/>
        </authorList>
    </citation>
    <scope>IDENTIFICATION</scope>
</reference>
<proteinExistence type="predicted"/>
<keyword evidence="1" id="KW-1185">Reference proteome</keyword>
<name>A0A0M3HZH7_ASCLU</name>